<dbReference type="GO" id="GO:0003700">
    <property type="term" value="F:DNA-binding transcription factor activity"/>
    <property type="evidence" value="ECO:0007669"/>
    <property type="project" value="TreeGrafter"/>
</dbReference>
<evidence type="ECO:0000256" key="4">
    <source>
        <dbReference type="ARBA" id="ARBA00023163"/>
    </source>
</evidence>
<dbReference type="GO" id="GO:0043565">
    <property type="term" value="F:sequence-specific DNA binding"/>
    <property type="evidence" value="ECO:0007669"/>
    <property type="project" value="TreeGrafter"/>
</dbReference>
<feature type="non-terminal residue" evidence="6">
    <location>
        <position position="1"/>
    </location>
</feature>
<dbReference type="SMART" id="SM01252">
    <property type="entry name" value="KilA-N"/>
    <property type="match status" value="1"/>
</dbReference>
<evidence type="ECO:0000256" key="1">
    <source>
        <dbReference type="ARBA" id="ARBA00007247"/>
    </source>
</evidence>
<organism evidence="6 7">
    <name type="scientific">Linnemannia elongata AG-77</name>
    <dbReference type="NCBI Taxonomy" id="1314771"/>
    <lineage>
        <taxon>Eukaryota</taxon>
        <taxon>Fungi</taxon>
        <taxon>Fungi incertae sedis</taxon>
        <taxon>Mucoromycota</taxon>
        <taxon>Mortierellomycotina</taxon>
        <taxon>Mortierellomycetes</taxon>
        <taxon>Mortierellales</taxon>
        <taxon>Mortierellaceae</taxon>
        <taxon>Linnemannia</taxon>
    </lineage>
</organism>
<dbReference type="InterPro" id="IPR018004">
    <property type="entry name" value="KilA/APSES_HTH"/>
</dbReference>
<dbReference type="GO" id="GO:0005634">
    <property type="term" value="C:nucleus"/>
    <property type="evidence" value="ECO:0007669"/>
    <property type="project" value="TreeGrafter"/>
</dbReference>
<evidence type="ECO:0000313" key="7">
    <source>
        <dbReference type="Proteomes" id="UP000078512"/>
    </source>
</evidence>
<dbReference type="PANTHER" id="PTHR47792:SF1">
    <property type="entry name" value="PROTEIN SOK2-RELATED"/>
    <property type="match status" value="1"/>
</dbReference>
<accession>A0A197JXP7</accession>
<dbReference type="PANTHER" id="PTHR47792">
    <property type="entry name" value="PROTEIN SOK2-RELATED"/>
    <property type="match status" value="1"/>
</dbReference>
<gene>
    <name evidence="6" type="ORF">K457DRAFT_75451</name>
</gene>
<dbReference type="AlphaFoldDB" id="A0A197JXP7"/>
<dbReference type="Pfam" id="PF04383">
    <property type="entry name" value="KilA-N"/>
    <property type="match status" value="1"/>
</dbReference>
<dbReference type="InterPro" id="IPR036887">
    <property type="entry name" value="HTH_APSES_sf"/>
</dbReference>
<keyword evidence="7" id="KW-1185">Reference proteome</keyword>
<evidence type="ECO:0000259" key="5">
    <source>
        <dbReference type="PROSITE" id="PS51299"/>
    </source>
</evidence>
<dbReference type="Proteomes" id="UP000078512">
    <property type="component" value="Unassembled WGS sequence"/>
</dbReference>
<dbReference type="STRING" id="1314771.A0A197JXP7"/>
<keyword evidence="4" id="KW-0804">Transcription</keyword>
<dbReference type="PROSITE" id="PS51299">
    <property type="entry name" value="HTH_APSES"/>
    <property type="match status" value="1"/>
</dbReference>
<evidence type="ECO:0000256" key="2">
    <source>
        <dbReference type="ARBA" id="ARBA00023015"/>
    </source>
</evidence>
<keyword evidence="3 6" id="KW-0238">DNA-binding</keyword>
<dbReference type="SUPFAM" id="SSF54616">
    <property type="entry name" value="DNA-binding domain of Mlu1-box binding protein MBP1"/>
    <property type="match status" value="1"/>
</dbReference>
<keyword evidence="2" id="KW-0805">Transcription regulation</keyword>
<dbReference type="InterPro" id="IPR003163">
    <property type="entry name" value="Tscrpt_reg_HTH_APSES-type"/>
</dbReference>
<dbReference type="InterPro" id="IPR029790">
    <property type="entry name" value="EFG1/Phd1/StuA"/>
</dbReference>
<evidence type="ECO:0000256" key="3">
    <source>
        <dbReference type="ARBA" id="ARBA00023125"/>
    </source>
</evidence>
<feature type="domain" description="HTH APSES-type" evidence="5">
    <location>
        <begin position="3"/>
        <end position="109"/>
    </location>
</feature>
<name>A0A197JXP7_9FUNG</name>
<reference evidence="6 7" key="1">
    <citation type="submission" date="2016-05" db="EMBL/GenBank/DDBJ databases">
        <title>Genome sequencing reveals origins of a unique bacterial endosymbiosis in the earliest lineages of terrestrial Fungi.</title>
        <authorList>
            <consortium name="DOE Joint Genome Institute"/>
            <person name="Uehling J."/>
            <person name="Gryganskyi A."/>
            <person name="Hameed K."/>
            <person name="Tschaplinski T."/>
            <person name="Misztal P."/>
            <person name="Wu S."/>
            <person name="Desiro A."/>
            <person name="Vande Pol N."/>
            <person name="Du Z.-Y."/>
            <person name="Zienkiewicz A."/>
            <person name="Zienkiewicz K."/>
            <person name="Morin E."/>
            <person name="Tisserant E."/>
            <person name="Splivallo R."/>
            <person name="Hainaut M."/>
            <person name="Henrissat B."/>
            <person name="Ohm R."/>
            <person name="Kuo A."/>
            <person name="Yan J."/>
            <person name="Lipzen A."/>
            <person name="Nolan M."/>
            <person name="Labutti K."/>
            <person name="Barry K."/>
            <person name="Goldstein A."/>
            <person name="Labbe J."/>
            <person name="Schadt C."/>
            <person name="Tuskan G."/>
            <person name="Grigoriev I."/>
            <person name="Martin F."/>
            <person name="Vilgalys R."/>
            <person name="Bonito G."/>
        </authorList>
    </citation>
    <scope>NUCLEOTIDE SEQUENCE [LARGE SCALE GENOMIC DNA]</scope>
    <source>
        <strain evidence="6 7">AG-77</strain>
    </source>
</reference>
<dbReference type="Gene3D" id="3.10.260.10">
    <property type="entry name" value="Transcription regulator HTH, APSES-type DNA-binding domain"/>
    <property type="match status" value="1"/>
</dbReference>
<sequence length="137" mass="15370">RTRLTNTIWEDEHTFCYQVDVKGVCVARRADNHMVNGTKLLNVVGMSRGKRDGILKNEKGRVVVKVGAMHLKGVWIPLDRAMHHAKAHNIEEGLYPLLVDDPAAFLYQHPHTAAVSSGNDSDVFLESDWPISCYSCQ</sequence>
<dbReference type="GO" id="GO:0045944">
    <property type="term" value="P:positive regulation of transcription by RNA polymerase II"/>
    <property type="evidence" value="ECO:0007669"/>
    <property type="project" value="TreeGrafter"/>
</dbReference>
<comment type="similarity">
    <text evidence="1">Belongs to the EFG1/PHD1/stuA family.</text>
</comment>
<proteinExistence type="inferred from homology"/>
<dbReference type="OrthoDB" id="5407653at2759"/>
<protein>
    <submittedName>
        <fullName evidence="6">DNA-binding domain of Mlu1-box binding protein MBP1</fullName>
    </submittedName>
</protein>
<evidence type="ECO:0000313" key="6">
    <source>
        <dbReference type="EMBL" id="OAQ29039.1"/>
    </source>
</evidence>
<dbReference type="EMBL" id="KV442044">
    <property type="protein sequence ID" value="OAQ29039.1"/>
    <property type="molecule type" value="Genomic_DNA"/>
</dbReference>